<organism evidence="1 2">
    <name type="scientific">Caenorhabditis japonica</name>
    <dbReference type="NCBI Taxonomy" id="281687"/>
    <lineage>
        <taxon>Eukaryota</taxon>
        <taxon>Metazoa</taxon>
        <taxon>Ecdysozoa</taxon>
        <taxon>Nematoda</taxon>
        <taxon>Chromadorea</taxon>
        <taxon>Rhabditida</taxon>
        <taxon>Rhabditina</taxon>
        <taxon>Rhabditomorpha</taxon>
        <taxon>Rhabditoidea</taxon>
        <taxon>Rhabditidae</taxon>
        <taxon>Peloderinae</taxon>
        <taxon>Caenorhabditis</taxon>
    </lineage>
</organism>
<evidence type="ECO:0000313" key="1">
    <source>
        <dbReference type="EnsemblMetazoa" id="CJA36046.1"/>
    </source>
</evidence>
<keyword evidence="2" id="KW-1185">Reference proteome</keyword>
<dbReference type="AlphaFoldDB" id="A0A8R1IMK9"/>
<sequence>MSSNRYKGIKRCKSMPAIDDEIVKEVFRKAASKKMPSKTSTSKKEYMGRRSLGVAGVSAKVKRKKSKTERDRVIYDDRDIYEDEGYVASASSSTGTYRCIPVLERSTRTSNTYLPSVESSSSENEPHRPPLLYSLALSLAPPQNLSIESLTGRLEELEVTDRNKLHLEITQFLKKAEGEKSKQVQVTQRVMECPQFGQTRRLIVEESGHSRYTFENVLWLILKTYFSASFAGRDIMVERSEWMAEDEKIVRSRQQYMMVMDKIKEFKFELIKSDDTSYDSLNRRMEFSPDYCKSLCDAKKQVTEILDMYDTLVDLFPTQSALWKLVEQERGEVEKTLLEGRMTSMRVWLNTLNDMDDKLRDLGVLFEVGSMKGGEASWFRPLEPSNQIFALEDVGGVFLEYVKKSLNLKGMKKVLTRVEKIIELTLVKTAILMQKPPTSYAAATASKGAGIPFSQTMKYRYGDMAEWRFCNTISLSLNLPPLTHLFFFLVAVPMQLVVHWLEIRSATEPPDSTLLDELTFDAMITDSRDCVEEAVRIKKNYLTIISSMCSKCVMPGFLYPLNYNTYVLDVFKVRDI</sequence>
<proteinExistence type="predicted"/>
<name>A0A8R1IMK9_CAEJA</name>
<dbReference type="EnsemblMetazoa" id="CJA36046.1">
    <property type="protein sequence ID" value="CJA36046.1"/>
    <property type="gene ID" value="WBGene00211893"/>
</dbReference>
<protein>
    <submittedName>
        <fullName evidence="1">Uncharacterized protein</fullName>
    </submittedName>
</protein>
<reference evidence="2" key="1">
    <citation type="submission" date="2010-08" db="EMBL/GenBank/DDBJ databases">
        <authorList>
            <consortium name="Caenorhabditis japonica Sequencing Consortium"/>
            <person name="Wilson R.K."/>
        </authorList>
    </citation>
    <scope>NUCLEOTIDE SEQUENCE [LARGE SCALE GENOMIC DNA]</scope>
    <source>
        <strain evidence="2">DF5081</strain>
    </source>
</reference>
<accession>A0A8R1IMK9</accession>
<reference evidence="1" key="2">
    <citation type="submission" date="2022-06" db="UniProtKB">
        <authorList>
            <consortium name="EnsemblMetazoa"/>
        </authorList>
    </citation>
    <scope>IDENTIFICATION</scope>
    <source>
        <strain evidence="1">DF5081</strain>
    </source>
</reference>
<dbReference type="Proteomes" id="UP000005237">
    <property type="component" value="Unassembled WGS sequence"/>
</dbReference>
<evidence type="ECO:0000313" key="2">
    <source>
        <dbReference type="Proteomes" id="UP000005237"/>
    </source>
</evidence>